<dbReference type="EMBL" id="JAKKPZ010000066">
    <property type="protein sequence ID" value="KAI1704540.1"/>
    <property type="molecule type" value="Genomic_DNA"/>
</dbReference>
<dbReference type="Proteomes" id="UP001201812">
    <property type="component" value="Unassembled WGS sequence"/>
</dbReference>
<evidence type="ECO:0000313" key="2">
    <source>
        <dbReference type="Proteomes" id="UP001201812"/>
    </source>
</evidence>
<gene>
    <name evidence="1" type="ORF">DdX_14174</name>
</gene>
<evidence type="ECO:0000313" key="1">
    <source>
        <dbReference type="EMBL" id="KAI1704540.1"/>
    </source>
</evidence>
<sequence>MTKAKILNFKQSQAKSLELVNTIIIQLCTFIGHQDKGNFGNAISELCSRPFLYALERIFCDIAASKKLSTNLENRIQDRTDFSAQEQLLALLETGVRD</sequence>
<keyword evidence="2" id="KW-1185">Reference proteome</keyword>
<organism evidence="1 2">
    <name type="scientific">Ditylenchus destructor</name>
    <dbReference type="NCBI Taxonomy" id="166010"/>
    <lineage>
        <taxon>Eukaryota</taxon>
        <taxon>Metazoa</taxon>
        <taxon>Ecdysozoa</taxon>
        <taxon>Nematoda</taxon>
        <taxon>Chromadorea</taxon>
        <taxon>Rhabditida</taxon>
        <taxon>Tylenchina</taxon>
        <taxon>Tylenchomorpha</taxon>
        <taxon>Sphaerularioidea</taxon>
        <taxon>Anguinidae</taxon>
        <taxon>Anguininae</taxon>
        <taxon>Ditylenchus</taxon>
    </lineage>
</organism>
<dbReference type="AlphaFoldDB" id="A0AAD4MTW0"/>
<reference evidence="1" key="1">
    <citation type="submission" date="2022-01" db="EMBL/GenBank/DDBJ databases">
        <title>Genome Sequence Resource for Two Populations of Ditylenchus destructor, the Migratory Endoparasitic Phytonematode.</title>
        <authorList>
            <person name="Zhang H."/>
            <person name="Lin R."/>
            <person name="Xie B."/>
        </authorList>
    </citation>
    <scope>NUCLEOTIDE SEQUENCE</scope>
    <source>
        <strain evidence="1">BazhouSP</strain>
    </source>
</reference>
<name>A0AAD4MTW0_9BILA</name>
<protein>
    <submittedName>
        <fullName evidence="1">Uncharacterized protein</fullName>
    </submittedName>
</protein>
<proteinExistence type="predicted"/>
<accession>A0AAD4MTW0</accession>
<comment type="caution">
    <text evidence="1">The sequence shown here is derived from an EMBL/GenBank/DDBJ whole genome shotgun (WGS) entry which is preliminary data.</text>
</comment>